<accession>A0A5J5IWD9</accession>
<feature type="transmembrane region" description="Helical" evidence="1">
    <location>
        <begin position="47"/>
        <end position="67"/>
    </location>
</feature>
<comment type="caution">
    <text evidence="2">The sequence shown here is derived from an EMBL/GenBank/DDBJ whole genome shotgun (WGS) entry which is preliminary data.</text>
</comment>
<organism evidence="2 3">
    <name type="scientific">Microbacterium radiodurans</name>
    <dbReference type="NCBI Taxonomy" id="661398"/>
    <lineage>
        <taxon>Bacteria</taxon>
        <taxon>Bacillati</taxon>
        <taxon>Actinomycetota</taxon>
        <taxon>Actinomycetes</taxon>
        <taxon>Micrococcales</taxon>
        <taxon>Microbacteriaceae</taxon>
        <taxon>Microbacterium</taxon>
    </lineage>
</organism>
<evidence type="ECO:0000313" key="3">
    <source>
        <dbReference type="Proteomes" id="UP000327039"/>
    </source>
</evidence>
<dbReference type="AlphaFoldDB" id="A0A5J5IWD9"/>
<dbReference type="OrthoDB" id="5067146at2"/>
<reference evidence="3" key="1">
    <citation type="submission" date="2019-09" db="EMBL/GenBank/DDBJ databases">
        <title>Mumia zhuanghuii sp. nov. isolated from the intestinal contents of plateau pika (Ochotona curzoniae) in the Qinghai-Tibet plateau of China.</title>
        <authorList>
            <person name="Tian Z."/>
        </authorList>
    </citation>
    <scope>NUCLEOTIDE SEQUENCE [LARGE SCALE GENOMIC DNA]</scope>
    <source>
        <strain evidence="3">DSM 25564</strain>
    </source>
</reference>
<evidence type="ECO:0000256" key="1">
    <source>
        <dbReference type="SAM" id="Phobius"/>
    </source>
</evidence>
<evidence type="ECO:0000313" key="2">
    <source>
        <dbReference type="EMBL" id="KAA9089586.1"/>
    </source>
</evidence>
<dbReference type="Proteomes" id="UP000327039">
    <property type="component" value="Unassembled WGS sequence"/>
</dbReference>
<keyword evidence="3" id="KW-1185">Reference proteome</keyword>
<keyword evidence="1" id="KW-0812">Transmembrane</keyword>
<protein>
    <submittedName>
        <fullName evidence="2">Uncharacterized protein</fullName>
    </submittedName>
</protein>
<name>A0A5J5IWD9_9MICO</name>
<sequence>MDTSIDDLLRASAPHRASTDGMVAAEIDRVGIAARVHAARRRRVRRLSWVAVPVLALPGIALASTAGTDPRMIPDFEIPISYVTDTGREVSCSIELFNGEMNYAETNTKAVEFIAAQNWEGVGQRIYDEAVKRDAAGDFAPFFGAAQDVIFAGADEYILPGDGGVGSDTDCTGELH</sequence>
<keyword evidence="1" id="KW-0472">Membrane</keyword>
<keyword evidence="1" id="KW-1133">Transmembrane helix</keyword>
<gene>
    <name evidence="2" type="ORF">F6B42_03675</name>
</gene>
<proteinExistence type="predicted"/>
<dbReference type="EMBL" id="VYRZ01000001">
    <property type="protein sequence ID" value="KAA9089586.1"/>
    <property type="molecule type" value="Genomic_DNA"/>
</dbReference>